<accession>A0A6G1G4J8</accession>
<dbReference type="RefSeq" id="XP_033534502.1">
    <property type="nucleotide sequence ID" value="XM_033681233.1"/>
</dbReference>
<reference evidence="3 5" key="1">
    <citation type="submission" date="2020-01" db="EMBL/GenBank/DDBJ databases">
        <authorList>
            <consortium name="DOE Joint Genome Institute"/>
            <person name="Haridas S."/>
            <person name="Albert R."/>
            <person name="Binder M."/>
            <person name="Bloem J."/>
            <person name="Labutti K."/>
            <person name="Salamov A."/>
            <person name="Andreopoulos B."/>
            <person name="Baker S.E."/>
            <person name="Barry K."/>
            <person name="Bills G."/>
            <person name="Bluhm B.H."/>
            <person name="Cannon C."/>
            <person name="Castanera R."/>
            <person name="Culley D.E."/>
            <person name="Daum C."/>
            <person name="Ezra D."/>
            <person name="Gonzalez J.B."/>
            <person name="Henrissat B."/>
            <person name="Kuo A."/>
            <person name="Liang C."/>
            <person name="Lipzen A."/>
            <person name="Lutzoni F."/>
            <person name="Magnuson J."/>
            <person name="Mondo S."/>
            <person name="Nolan M."/>
            <person name="Ohm R."/>
            <person name="Pangilinan J."/>
            <person name="Park H.-J."/>
            <person name="Ramirez L."/>
            <person name="Alfaro M."/>
            <person name="Sun H."/>
            <person name="Tritt A."/>
            <person name="Yoshinaga Y."/>
            <person name="Zwiers L.-H."/>
            <person name="Turgeon B.G."/>
            <person name="Goodwin S.B."/>
            <person name="Spatafora J.W."/>
            <person name="Crous P.W."/>
            <person name="Grigoriev I.V."/>
        </authorList>
    </citation>
    <scope>NUCLEOTIDE SEQUENCE</scope>
    <source>
        <strain evidence="3 5">CBS 781.70</strain>
    </source>
</reference>
<dbReference type="SUPFAM" id="SSF53067">
    <property type="entry name" value="Actin-like ATPase domain"/>
    <property type="match status" value="2"/>
</dbReference>
<evidence type="ECO:0000313" key="4">
    <source>
        <dbReference type="Proteomes" id="UP000504638"/>
    </source>
</evidence>
<dbReference type="OrthoDB" id="6220758at2759"/>
<evidence type="ECO:0000256" key="1">
    <source>
        <dbReference type="RuleBase" id="RU000487"/>
    </source>
</evidence>
<evidence type="ECO:0000256" key="2">
    <source>
        <dbReference type="SAM" id="MobiDB-lite"/>
    </source>
</evidence>
<comment type="similarity">
    <text evidence="1">Belongs to the actin family.</text>
</comment>
<dbReference type="EMBL" id="ML975156">
    <property type="protein sequence ID" value="KAF1812871.1"/>
    <property type="molecule type" value="Genomic_DNA"/>
</dbReference>
<dbReference type="PANTHER" id="PTHR11937">
    <property type="entry name" value="ACTIN"/>
    <property type="match status" value="1"/>
</dbReference>
<keyword evidence="4" id="KW-1185">Reference proteome</keyword>
<evidence type="ECO:0000313" key="5">
    <source>
        <dbReference type="RefSeq" id="XP_033534502.1"/>
    </source>
</evidence>
<organism evidence="3">
    <name type="scientific">Eremomyces bilateralis CBS 781.70</name>
    <dbReference type="NCBI Taxonomy" id="1392243"/>
    <lineage>
        <taxon>Eukaryota</taxon>
        <taxon>Fungi</taxon>
        <taxon>Dikarya</taxon>
        <taxon>Ascomycota</taxon>
        <taxon>Pezizomycotina</taxon>
        <taxon>Dothideomycetes</taxon>
        <taxon>Dothideomycetes incertae sedis</taxon>
        <taxon>Eremomycetales</taxon>
        <taxon>Eremomycetaceae</taxon>
        <taxon>Eremomyces</taxon>
    </lineage>
</organism>
<dbReference type="FunFam" id="3.30.420.40:FF:000058">
    <property type="entry name" value="Putative actin-related protein 5"/>
    <property type="match status" value="1"/>
</dbReference>
<proteinExistence type="inferred from homology"/>
<dbReference type="AlphaFoldDB" id="A0A6G1G4J8"/>
<dbReference type="CDD" id="cd10210">
    <property type="entry name" value="ASKHA_NBD_Arp6"/>
    <property type="match status" value="1"/>
</dbReference>
<dbReference type="InterPro" id="IPR043129">
    <property type="entry name" value="ATPase_NBD"/>
</dbReference>
<reference evidence="5" key="2">
    <citation type="submission" date="2020-04" db="EMBL/GenBank/DDBJ databases">
        <authorList>
            <consortium name="NCBI Genome Project"/>
        </authorList>
    </citation>
    <scope>NUCLEOTIDE SEQUENCE</scope>
    <source>
        <strain evidence="5">CBS 781.70</strain>
    </source>
</reference>
<dbReference type="Pfam" id="PF00022">
    <property type="entry name" value="Actin"/>
    <property type="match status" value="1"/>
</dbReference>
<feature type="compositionally biased region" description="Pro residues" evidence="2">
    <location>
        <begin position="160"/>
        <end position="174"/>
    </location>
</feature>
<feature type="region of interest" description="Disordered" evidence="2">
    <location>
        <begin position="158"/>
        <end position="177"/>
    </location>
</feature>
<dbReference type="Gene3D" id="3.30.420.40">
    <property type="match status" value="2"/>
</dbReference>
<evidence type="ECO:0000313" key="3">
    <source>
        <dbReference type="EMBL" id="KAF1812871.1"/>
    </source>
</evidence>
<reference evidence="5" key="3">
    <citation type="submission" date="2025-04" db="UniProtKB">
        <authorList>
            <consortium name="RefSeq"/>
        </authorList>
    </citation>
    <scope>IDENTIFICATION</scope>
    <source>
        <strain evidence="5">CBS 781.70</strain>
    </source>
</reference>
<name>A0A6G1G4J8_9PEZI</name>
<gene>
    <name evidence="3 5" type="ORF">P152DRAFT_473407</name>
</gene>
<dbReference type="GeneID" id="54421803"/>
<dbReference type="Gene3D" id="3.90.640.10">
    <property type="entry name" value="Actin, Chain A, domain 4"/>
    <property type="match status" value="1"/>
</dbReference>
<dbReference type="Proteomes" id="UP000504638">
    <property type="component" value="Unplaced"/>
</dbReference>
<protein>
    <submittedName>
        <fullName evidence="3 5">Actin/actin-like protein</fullName>
    </submittedName>
</protein>
<sequence length="442" mass="48278">MPRRAAPPPRTIAPKTLVVDNGGYTIKAGYASASPSLQDCQIIPNCIARSREKKTYVGSRLHDAEDYGEMQFRRPVEKGFVVNWESERAVWEESFFGARADVPVDPHETNLILTEASNCPQALQTNCDQIVFEEFEFAAYHRTLASILASHNDIQSLFPSPSPSPSTPSPPPSGTQPLLLIDSGYSHTLLTPLLTHAPLQSSCRRLDIGGKLLTNLLKESLSIRNFSMIDELHLVNAIKECLCHLAVSPADFSTQLDRNWKAADPTAIVDVVLPDYSTRSEIVCREHDPSASAKRRNLLGGPAGPREYVLPIGNEKFAVPELLFRPTDIGLQEAGLPDVAMRCLENVPQAIAAGCLANVVVMGGNAKMAGFAERLSGELRMLVPEGWGVRVGVPEDPVKFAWMGGARWAGDGEGLKDVVVTREEYLENGAGWLLRKFSNRGA</sequence>
<dbReference type="SMART" id="SM00268">
    <property type="entry name" value="ACTIN"/>
    <property type="match status" value="1"/>
</dbReference>
<dbReference type="Gene3D" id="2.30.36.70">
    <property type="entry name" value="Actin, Chain A, domain 2"/>
    <property type="match status" value="1"/>
</dbReference>
<dbReference type="InterPro" id="IPR004000">
    <property type="entry name" value="Actin"/>
</dbReference>